<evidence type="ECO:0000313" key="4">
    <source>
        <dbReference type="Proteomes" id="UP000245884"/>
    </source>
</evidence>
<name>A0A316UZY5_9BASI</name>
<dbReference type="AlphaFoldDB" id="A0A316UZY5"/>
<gene>
    <name evidence="3" type="ORF">BDZ90DRAFT_26281</name>
</gene>
<accession>A0A316UZY5</accession>
<feature type="domain" description="CS" evidence="2">
    <location>
        <begin position="33"/>
        <end position="129"/>
    </location>
</feature>
<dbReference type="Pfam" id="PF04969">
    <property type="entry name" value="CS"/>
    <property type="match status" value="1"/>
</dbReference>
<feature type="region of interest" description="Disordered" evidence="1">
    <location>
        <begin position="294"/>
        <end position="313"/>
    </location>
</feature>
<dbReference type="InterPro" id="IPR007052">
    <property type="entry name" value="CS_dom"/>
</dbReference>
<feature type="compositionally biased region" description="Low complexity" evidence="1">
    <location>
        <begin position="139"/>
        <end position="148"/>
    </location>
</feature>
<feature type="compositionally biased region" description="Low complexity" evidence="1">
    <location>
        <begin position="243"/>
        <end position="277"/>
    </location>
</feature>
<feature type="region of interest" description="Disordered" evidence="1">
    <location>
        <begin position="97"/>
        <end position="281"/>
    </location>
</feature>
<dbReference type="SUPFAM" id="SSF49764">
    <property type="entry name" value="HSP20-like chaperones"/>
    <property type="match status" value="1"/>
</dbReference>
<protein>
    <recommendedName>
        <fullName evidence="2">CS domain-containing protein</fullName>
    </recommendedName>
</protein>
<sequence>MTSQEAMVAGPAAAATGPSTMSSPAPNLSIHGPALSGWQFHQSHGQVTVVFYVALSARDEDLDVLIASDHVVAGIRGYPPVLKASLYARIDPSASSWQLERNQRSTSRRAHRSGSRSRRQTSGSGHDDTSSSEGRDPTSVASSSSSMSPPQTRQRTGQNSSSGTASTGTQARSTAGSSTGRSASRSGSTSSYELLGNSRASLPPRPPSPTPSTGSGVIIDDAQSHDRSEPASSAAGVTDSTVAPASGPASSPSSPSSPRSPHSVASRISTGPSTSSSDPEEIFAPLSLEGSVHFGTAASSGSGRPSSHDGDDDAMHARLVTVHLTKACGPASSQALLPYPQSMLAAASRYPRPTRVAAKGDDPLTQVKKARCLAARPDLPSRHHWTAIRAPEVAGSVEDALVHGCQLQRALSACTAMIRIPCWATGPLQDP</sequence>
<organism evidence="3 4">
    <name type="scientific">Jaminaea rosea</name>
    <dbReference type="NCBI Taxonomy" id="1569628"/>
    <lineage>
        <taxon>Eukaryota</taxon>
        <taxon>Fungi</taxon>
        <taxon>Dikarya</taxon>
        <taxon>Basidiomycota</taxon>
        <taxon>Ustilaginomycotina</taxon>
        <taxon>Exobasidiomycetes</taxon>
        <taxon>Microstromatales</taxon>
        <taxon>Microstromatales incertae sedis</taxon>
        <taxon>Jaminaea</taxon>
    </lineage>
</organism>
<dbReference type="PROSITE" id="PS51203">
    <property type="entry name" value="CS"/>
    <property type="match status" value="1"/>
</dbReference>
<feature type="compositionally biased region" description="Basic and acidic residues" evidence="1">
    <location>
        <begin position="125"/>
        <end position="136"/>
    </location>
</feature>
<feature type="compositionally biased region" description="Low complexity" evidence="1">
    <location>
        <begin position="1"/>
        <end position="26"/>
    </location>
</feature>
<keyword evidence="4" id="KW-1185">Reference proteome</keyword>
<feature type="compositionally biased region" description="Basic residues" evidence="1">
    <location>
        <begin position="106"/>
        <end position="119"/>
    </location>
</feature>
<feature type="region of interest" description="Disordered" evidence="1">
    <location>
        <begin position="1"/>
        <end position="28"/>
    </location>
</feature>
<reference evidence="3 4" key="1">
    <citation type="journal article" date="2018" name="Mol. Biol. Evol.">
        <title>Broad Genomic Sampling Reveals a Smut Pathogenic Ancestry of the Fungal Clade Ustilaginomycotina.</title>
        <authorList>
            <person name="Kijpornyongpan T."/>
            <person name="Mondo S.J."/>
            <person name="Barry K."/>
            <person name="Sandor L."/>
            <person name="Lee J."/>
            <person name="Lipzen A."/>
            <person name="Pangilinan J."/>
            <person name="LaButti K."/>
            <person name="Hainaut M."/>
            <person name="Henrissat B."/>
            <person name="Grigoriev I.V."/>
            <person name="Spatafora J.W."/>
            <person name="Aime M.C."/>
        </authorList>
    </citation>
    <scope>NUCLEOTIDE SEQUENCE [LARGE SCALE GENOMIC DNA]</scope>
    <source>
        <strain evidence="3 4">MCA 5214</strain>
    </source>
</reference>
<dbReference type="OrthoDB" id="266138at2759"/>
<evidence type="ECO:0000256" key="1">
    <source>
        <dbReference type="SAM" id="MobiDB-lite"/>
    </source>
</evidence>
<dbReference type="Gene3D" id="2.60.40.790">
    <property type="match status" value="1"/>
</dbReference>
<proteinExistence type="predicted"/>
<evidence type="ECO:0000259" key="2">
    <source>
        <dbReference type="PROSITE" id="PS51203"/>
    </source>
</evidence>
<evidence type="ECO:0000313" key="3">
    <source>
        <dbReference type="EMBL" id="PWN30867.1"/>
    </source>
</evidence>
<dbReference type="RefSeq" id="XP_025365479.1">
    <property type="nucleotide sequence ID" value="XM_025508529.1"/>
</dbReference>
<dbReference type="GeneID" id="37030352"/>
<dbReference type="STRING" id="1569628.A0A316UZY5"/>
<dbReference type="Proteomes" id="UP000245884">
    <property type="component" value="Unassembled WGS sequence"/>
</dbReference>
<dbReference type="EMBL" id="KZ819662">
    <property type="protein sequence ID" value="PWN30867.1"/>
    <property type="molecule type" value="Genomic_DNA"/>
</dbReference>
<dbReference type="InterPro" id="IPR008978">
    <property type="entry name" value="HSP20-like_chaperone"/>
</dbReference>
<feature type="compositionally biased region" description="Low complexity" evidence="1">
    <location>
        <begin position="156"/>
        <end position="191"/>
    </location>
</feature>